<dbReference type="InterPro" id="IPR040170">
    <property type="entry name" value="Cytosol_ACT"/>
</dbReference>
<dbReference type="OrthoDB" id="3184331at2759"/>
<protein>
    <recommendedName>
        <fullName evidence="2">HotDog ACOT-type domain-containing protein</fullName>
    </recommendedName>
</protein>
<dbReference type="Proteomes" id="UP000070444">
    <property type="component" value="Unassembled WGS sequence"/>
</dbReference>
<dbReference type="EMBL" id="KQ964418">
    <property type="protein sequence ID" value="KXN75036.1"/>
    <property type="molecule type" value="Genomic_DNA"/>
</dbReference>
<evidence type="ECO:0000313" key="3">
    <source>
        <dbReference type="EMBL" id="KXN75036.1"/>
    </source>
</evidence>
<dbReference type="PROSITE" id="PS51770">
    <property type="entry name" value="HOTDOG_ACOT"/>
    <property type="match status" value="2"/>
</dbReference>
<dbReference type="InterPro" id="IPR033120">
    <property type="entry name" value="HOTDOG_ACOT"/>
</dbReference>
<keyword evidence="4" id="KW-1185">Reference proteome</keyword>
<proteinExistence type="predicted"/>
<dbReference type="GO" id="GO:0052816">
    <property type="term" value="F:long-chain fatty acyl-CoA hydrolase activity"/>
    <property type="evidence" value="ECO:0007669"/>
    <property type="project" value="TreeGrafter"/>
</dbReference>
<evidence type="ECO:0000313" key="4">
    <source>
        <dbReference type="Proteomes" id="UP000070444"/>
    </source>
</evidence>
<dbReference type="AlphaFoldDB" id="A0A137PJ57"/>
<evidence type="ECO:0000259" key="2">
    <source>
        <dbReference type="PROSITE" id="PS51770"/>
    </source>
</evidence>
<name>A0A137PJ57_CONC2</name>
<feature type="domain" description="HotDog ACOT-type" evidence="2">
    <location>
        <begin position="191"/>
        <end position="305"/>
    </location>
</feature>
<dbReference type="InterPro" id="IPR029069">
    <property type="entry name" value="HotDog_dom_sf"/>
</dbReference>
<feature type="domain" description="HotDog ACOT-type" evidence="2">
    <location>
        <begin position="6"/>
        <end position="135"/>
    </location>
</feature>
<dbReference type="GO" id="GO:0005829">
    <property type="term" value="C:cytosol"/>
    <property type="evidence" value="ECO:0007669"/>
    <property type="project" value="TreeGrafter"/>
</dbReference>
<dbReference type="STRING" id="796925.A0A137PJ57"/>
<evidence type="ECO:0000256" key="1">
    <source>
        <dbReference type="ARBA" id="ARBA00022801"/>
    </source>
</evidence>
<dbReference type="PANTHER" id="PTHR11049:SF16">
    <property type="entry name" value="PROTEIN VDLD"/>
    <property type="match status" value="1"/>
</dbReference>
<dbReference type="PANTHER" id="PTHR11049">
    <property type="entry name" value="ACYL COENZYME A THIOESTER HYDROLASE"/>
    <property type="match status" value="1"/>
</dbReference>
<reference evidence="3 4" key="1">
    <citation type="journal article" date="2015" name="Genome Biol. Evol.">
        <title>Phylogenomic analyses indicate that early fungi evolved digesting cell walls of algal ancestors of land plants.</title>
        <authorList>
            <person name="Chang Y."/>
            <person name="Wang S."/>
            <person name="Sekimoto S."/>
            <person name="Aerts A.L."/>
            <person name="Choi C."/>
            <person name="Clum A."/>
            <person name="LaButti K.M."/>
            <person name="Lindquist E.A."/>
            <person name="Yee Ngan C."/>
            <person name="Ohm R.A."/>
            <person name="Salamov A.A."/>
            <person name="Grigoriev I.V."/>
            <person name="Spatafora J.W."/>
            <person name="Berbee M.L."/>
        </authorList>
    </citation>
    <scope>NUCLEOTIDE SEQUENCE [LARGE SCALE GENOMIC DNA]</scope>
    <source>
        <strain evidence="3 4">NRRL 28638</strain>
    </source>
</reference>
<gene>
    <name evidence="3" type="ORF">CONCODRAFT_76550</name>
</gene>
<sequence length="328" mass="37239">MAATIDTKEQLINFDPLPVSRSTQESTNLANGQLDEFGNIQEKFLTNVMDCMGGLSNYSYLKNPQDYILPTRSFDTVNFSHPIKANDLIQFKAKTTRVWSSSIESKLTATRISPQTGELETVAEAFVTYAAMKGPRNEKGKIQIPPCYTESEEELKDYEAADLRREKRIQFDSNRKEIRELAYVSENMEQSFGYNNTTTIVFPVHINPFKITFGGHTIEWVLESAKISAIKATKSLVTLKTIKSLQFILPSANADVLVTKSIVSGIDKNENTVEIYTTMYKKNRENMDLILISDAFTLFEINNPAELNIQPSTDLQHLLFNSFDNRWN</sequence>
<dbReference type="SUPFAM" id="SSF54637">
    <property type="entry name" value="Thioesterase/thiol ester dehydrase-isomerase"/>
    <property type="match status" value="2"/>
</dbReference>
<organism evidence="3 4">
    <name type="scientific">Conidiobolus coronatus (strain ATCC 28846 / CBS 209.66 / NRRL 28638)</name>
    <name type="common">Delacroixia coronata</name>
    <dbReference type="NCBI Taxonomy" id="796925"/>
    <lineage>
        <taxon>Eukaryota</taxon>
        <taxon>Fungi</taxon>
        <taxon>Fungi incertae sedis</taxon>
        <taxon>Zoopagomycota</taxon>
        <taxon>Entomophthoromycotina</taxon>
        <taxon>Entomophthoromycetes</taxon>
        <taxon>Entomophthorales</taxon>
        <taxon>Ancylistaceae</taxon>
        <taxon>Conidiobolus</taxon>
    </lineage>
</organism>
<keyword evidence="1" id="KW-0378">Hydrolase</keyword>
<dbReference type="Gene3D" id="3.10.129.10">
    <property type="entry name" value="Hotdog Thioesterase"/>
    <property type="match status" value="2"/>
</dbReference>
<accession>A0A137PJ57</accession>
<dbReference type="GO" id="GO:0006637">
    <property type="term" value="P:acyl-CoA metabolic process"/>
    <property type="evidence" value="ECO:0007669"/>
    <property type="project" value="TreeGrafter"/>
</dbReference>